<dbReference type="SFLD" id="SFLDG01018">
    <property type="entry name" value="Squalene/Phytoene_Synthase_Lik"/>
    <property type="match status" value="1"/>
</dbReference>
<evidence type="ECO:0000313" key="3">
    <source>
        <dbReference type="EMBL" id="AWK72247.1"/>
    </source>
</evidence>
<protein>
    <submittedName>
        <fullName evidence="3">Phytoene synthase</fullName>
    </submittedName>
</protein>
<dbReference type="Gene3D" id="1.10.600.10">
    <property type="entry name" value="Farnesyl Diphosphate Synthase"/>
    <property type="match status" value="1"/>
</dbReference>
<dbReference type="PROSITE" id="PS01044">
    <property type="entry name" value="SQUALEN_PHYTOEN_SYN_1"/>
    <property type="match status" value="1"/>
</dbReference>
<reference evidence="3 4" key="1">
    <citation type="submission" date="2017-05" db="EMBL/GenBank/DDBJ databases">
        <title>Isolation of Rhodococcus sp. S2-17 biodegrading of BP-3.</title>
        <authorList>
            <person name="Lee Y."/>
            <person name="Kim K.H."/>
            <person name="Chun B.H."/>
            <person name="Jung H.S."/>
            <person name="Jeon C.O."/>
        </authorList>
    </citation>
    <scope>NUCLEOTIDE SEQUENCE [LARGE SCALE GENOMIC DNA]</scope>
    <source>
        <strain evidence="3 4">S2-17</strain>
    </source>
</reference>
<gene>
    <name evidence="3" type="ORF">CBI38_12340</name>
</gene>
<dbReference type="OrthoDB" id="9807580at2"/>
<dbReference type="AlphaFoldDB" id="A0A2S2BUD9"/>
<dbReference type="PANTHER" id="PTHR31480">
    <property type="entry name" value="BIFUNCTIONAL LYCOPENE CYCLASE/PHYTOENE SYNTHASE"/>
    <property type="match status" value="1"/>
</dbReference>
<dbReference type="InterPro" id="IPR033904">
    <property type="entry name" value="Trans_IPPS_HH"/>
</dbReference>
<dbReference type="PROSITE" id="PS01045">
    <property type="entry name" value="SQUALEN_PHYTOEN_SYN_2"/>
    <property type="match status" value="1"/>
</dbReference>
<comment type="pathway">
    <text evidence="1">Carotenoid biosynthesis; phytoene biosynthesis.</text>
</comment>
<dbReference type="GO" id="GO:0004311">
    <property type="term" value="F:geranylgeranyl diphosphate synthase activity"/>
    <property type="evidence" value="ECO:0007669"/>
    <property type="project" value="InterPro"/>
</dbReference>
<evidence type="ECO:0000313" key="4">
    <source>
        <dbReference type="Proteomes" id="UP000245711"/>
    </source>
</evidence>
<dbReference type="GO" id="GO:0016117">
    <property type="term" value="P:carotenoid biosynthetic process"/>
    <property type="evidence" value="ECO:0007669"/>
    <property type="project" value="UniProtKB-ARBA"/>
</dbReference>
<dbReference type="SUPFAM" id="SSF48576">
    <property type="entry name" value="Terpenoid synthases"/>
    <property type="match status" value="1"/>
</dbReference>
<dbReference type="InterPro" id="IPR002060">
    <property type="entry name" value="Squ/phyt_synthse"/>
</dbReference>
<evidence type="ECO:0000256" key="2">
    <source>
        <dbReference type="ARBA" id="ARBA00022679"/>
    </source>
</evidence>
<dbReference type="InterPro" id="IPR019845">
    <property type="entry name" value="Squalene/phytoene_synthase_CS"/>
</dbReference>
<evidence type="ECO:0000256" key="1">
    <source>
        <dbReference type="ARBA" id="ARBA00004684"/>
    </source>
</evidence>
<keyword evidence="2" id="KW-0808">Transferase</keyword>
<dbReference type="InterPro" id="IPR008949">
    <property type="entry name" value="Isoprenoid_synthase_dom_sf"/>
</dbReference>
<dbReference type="Pfam" id="PF00494">
    <property type="entry name" value="SQS_PSY"/>
    <property type="match status" value="1"/>
</dbReference>
<dbReference type="RefSeq" id="WP_109329242.1">
    <property type="nucleotide sequence ID" value="NZ_CP021354.1"/>
</dbReference>
<proteinExistence type="predicted"/>
<keyword evidence="4" id="KW-1185">Reference proteome</keyword>
<dbReference type="GO" id="GO:0051996">
    <property type="term" value="F:squalene synthase [NAD(P)H] activity"/>
    <property type="evidence" value="ECO:0007669"/>
    <property type="project" value="InterPro"/>
</dbReference>
<dbReference type="Proteomes" id="UP000245711">
    <property type="component" value="Chromosome"/>
</dbReference>
<dbReference type="SFLD" id="SFLDG01212">
    <property type="entry name" value="Phytoene_synthase_like"/>
    <property type="match status" value="1"/>
</dbReference>
<dbReference type="UniPathway" id="UPA00799"/>
<accession>A0A2S2BUD9</accession>
<name>A0A2S2BUD9_9NOCA</name>
<dbReference type="CDD" id="cd00683">
    <property type="entry name" value="Trans_IPPS_HH"/>
    <property type="match status" value="1"/>
</dbReference>
<dbReference type="SFLD" id="SFLDS00005">
    <property type="entry name" value="Isoprenoid_Synthase_Type_I"/>
    <property type="match status" value="1"/>
</dbReference>
<dbReference type="InterPro" id="IPR044843">
    <property type="entry name" value="Trans_IPPS_bact-type"/>
</dbReference>
<dbReference type="KEGG" id="roz:CBI38_12340"/>
<sequence length="313" mass="34877">MTELAESYRYCGALTAEHGRTYHLATRLLPRHRRNAVHALYAFARTVDDIVDVEMGGVRSTEDCAAELDRIETTLRRGFDDPTAIDPGVVPELAPVLPAFLDSVATFHIAPKYFFAFLESMRMDIPDTPSHRARYTTMPALREYMYGSAAVIGLQMLPVLGTICPANEAEPHAAALGEAFQLTNFLRDVGEDLDRGRVYLPADELAAFGVDTDLLMSSRRTGTTDQRIVRALAHLIAVTRAVYRDAEPGIGMLDRRVQPGIRTAFMLYSRILDEIERSGYAVLHQRATVPRRNRWSTAVPQFARLAVPSRGTQ</sequence>
<dbReference type="EMBL" id="CP021354">
    <property type="protein sequence ID" value="AWK72247.1"/>
    <property type="molecule type" value="Genomic_DNA"/>
</dbReference>
<organism evidence="3 4">
    <name type="scientific">Rhodococcus oxybenzonivorans</name>
    <dbReference type="NCBI Taxonomy" id="1990687"/>
    <lineage>
        <taxon>Bacteria</taxon>
        <taxon>Bacillati</taxon>
        <taxon>Actinomycetota</taxon>
        <taxon>Actinomycetes</taxon>
        <taxon>Mycobacteriales</taxon>
        <taxon>Nocardiaceae</taxon>
        <taxon>Rhodococcus</taxon>
    </lineage>
</organism>